<dbReference type="InterPro" id="IPR029058">
    <property type="entry name" value="AB_hydrolase_fold"/>
</dbReference>
<dbReference type="AlphaFoldDB" id="A0AAU8PPW5"/>
<evidence type="ECO:0000313" key="6">
    <source>
        <dbReference type="Proteomes" id="UP000006465"/>
    </source>
</evidence>
<dbReference type="Proteomes" id="UP000006465">
    <property type="component" value="Chromosome"/>
</dbReference>
<dbReference type="PANTHER" id="PTHR33630">
    <property type="entry name" value="CUTINASE RV1984C-RELATED-RELATED"/>
    <property type="match status" value="1"/>
</dbReference>
<evidence type="ECO:0000256" key="1">
    <source>
        <dbReference type="ARBA" id="ARBA00007534"/>
    </source>
</evidence>
<protein>
    <submittedName>
        <fullName evidence="5">Cutinase family protein</fullName>
    </submittedName>
</protein>
<dbReference type="EMBL" id="CP003540">
    <property type="protein sequence ID" value="AFK16548.1"/>
    <property type="molecule type" value="Genomic_DNA"/>
</dbReference>
<keyword evidence="3" id="KW-0378">Hydrolase</keyword>
<keyword evidence="4" id="KW-1015">Disulfide bond</keyword>
<dbReference type="Pfam" id="PF01083">
    <property type="entry name" value="Cutinase"/>
    <property type="match status" value="1"/>
</dbReference>
<sequence length="469" mass="49581">MGGGIRRYLGLVAVVCAGSGIVGIPAAGAQPAQCPRIEIVVTGGSGNSSPLENPQDIFSFGGTNFAKHVARLQPGVHVWQTPYYASIGVTGGENKTGFNRFLNYGDSYRGGVDIVRNHIEGLAASCSDTSFILAGYSQGADVTGAITERISRGEIKGVPAKKLLASYLLADPGRSNLTNNSAATTTGYSGRLTENGAIMVDTNFGLPASGSVGLTGPRPAGAFSNLPGKVRSICSSGDPVCGVIPNGALSTVARWALNEGKNINYDRPSVSLGSMIKNGSFAISVGPYLGQILSGFYYGEPQPVRDGFYAASRNTWLSEAQRNALEIVAEETSSLMRYLDKEQIFGIMQGHPTGDMSIDRLINIVTSLHNKVGLAEAPLALGATSRHVSYTGTSSMPTTIQGQRVDDWIQTDMSKVVAAHIGGPALPEVPETSRMGILQKVGAPIWWLAKKIFGERSKITRDIWEHFAL</sequence>
<dbReference type="Gene3D" id="3.40.50.1820">
    <property type="entry name" value="alpha/beta hydrolase"/>
    <property type="match status" value="1"/>
</dbReference>
<name>A0AAU8PPW5_CORPS</name>
<comment type="similarity">
    <text evidence="1">Belongs to the cutinase family.</text>
</comment>
<dbReference type="KEGG" id="coe:CP258_04710"/>
<reference evidence="5 6" key="1">
    <citation type="journal article" date="2013" name="J. Biotechnol.">
        <title>Genome sequence of Corynebacterium pseudotuberculosis biovar equi strain 258 and prediction of antigenic targets to improve biotechnological vaccine production.</title>
        <authorList>
            <person name="Soares S.C."/>
            <person name="Trost E."/>
            <person name="Ramos R.T."/>
            <person name="Carneiro A.R."/>
            <person name="Santos A.R."/>
            <person name="Pinto A.C."/>
            <person name="Barbosa E."/>
            <person name="Aburjaile F."/>
            <person name="Ali A."/>
            <person name="Diniz C.A."/>
            <person name="Hassan S.S."/>
            <person name="Fiaux K."/>
            <person name="Guimaraes L.C."/>
            <person name="Bakhtiar S.M."/>
            <person name="Pereira U."/>
            <person name="Almeida S.S."/>
            <person name="Abreu V.A."/>
            <person name="Rocha F.S."/>
            <person name="Dorella F.A."/>
            <person name="Miyoshi A."/>
            <person name="Silva A."/>
            <person name="Azevedo V."/>
            <person name="Tauch A."/>
        </authorList>
    </citation>
    <scope>NUCLEOTIDE SEQUENCE [LARGE SCALE GENOMIC DNA]</scope>
    <source>
        <strain evidence="5 6">258</strain>
    </source>
</reference>
<proteinExistence type="inferred from homology"/>
<dbReference type="GO" id="GO:0052689">
    <property type="term" value="F:carboxylic ester hydrolase activity"/>
    <property type="evidence" value="ECO:0007669"/>
    <property type="project" value="UniProtKB-KW"/>
</dbReference>
<evidence type="ECO:0000256" key="4">
    <source>
        <dbReference type="ARBA" id="ARBA00023157"/>
    </source>
</evidence>
<keyword evidence="2" id="KW-0719">Serine esterase</keyword>
<dbReference type="InterPro" id="IPR000675">
    <property type="entry name" value="Cutinase/axe"/>
</dbReference>
<evidence type="ECO:0000256" key="3">
    <source>
        <dbReference type="ARBA" id="ARBA00022801"/>
    </source>
</evidence>
<evidence type="ECO:0000256" key="2">
    <source>
        <dbReference type="ARBA" id="ARBA00022487"/>
    </source>
</evidence>
<organism evidence="5 6">
    <name type="scientific">Corynebacterium pseudotuberculosis 258</name>
    <dbReference type="NCBI Taxonomy" id="1168865"/>
    <lineage>
        <taxon>Bacteria</taxon>
        <taxon>Bacillati</taxon>
        <taxon>Actinomycetota</taxon>
        <taxon>Actinomycetes</taxon>
        <taxon>Mycobacteriales</taxon>
        <taxon>Corynebacteriaceae</taxon>
        <taxon>Corynebacterium</taxon>
    </lineage>
</organism>
<accession>A0AAU8PPW5</accession>
<dbReference type="PANTHER" id="PTHR33630:SF9">
    <property type="entry name" value="CUTINASE 4"/>
    <property type="match status" value="1"/>
</dbReference>
<dbReference type="SUPFAM" id="SSF53474">
    <property type="entry name" value="alpha/beta-Hydrolases"/>
    <property type="match status" value="1"/>
</dbReference>
<dbReference type="SMART" id="SM01110">
    <property type="entry name" value="Cutinase"/>
    <property type="match status" value="1"/>
</dbReference>
<evidence type="ECO:0000313" key="5">
    <source>
        <dbReference type="EMBL" id="AFK16548.1"/>
    </source>
</evidence>
<gene>
    <name evidence="5" type="ORF">CP258_04710</name>
</gene>
<dbReference type="RefSeq" id="WP_014366925.1">
    <property type="nucleotide sequence ID" value="NC_017945.3"/>
</dbReference>